<dbReference type="NCBIfam" id="NF007450">
    <property type="entry name" value="PRK10015.1"/>
    <property type="match status" value="1"/>
</dbReference>
<dbReference type="AlphaFoldDB" id="A0A1M7SXY2"/>
<gene>
    <name evidence="8" type="ORF">SAMN02745215_01298</name>
</gene>
<dbReference type="STRING" id="1121395.SAMN02745215_01298"/>
<evidence type="ECO:0000256" key="2">
    <source>
        <dbReference type="ARBA" id="ARBA00006796"/>
    </source>
</evidence>
<dbReference type="PANTHER" id="PTHR43624:SF2">
    <property type="entry name" value="ELECTRON TRANSFER FLAVOPROTEIN-QUINONE OXIDOREDUCTASE YDIS-RELATED"/>
    <property type="match status" value="1"/>
</dbReference>
<dbReference type="PANTHER" id="PTHR43624">
    <property type="entry name" value="ELECTRON TRANSFER FLAVOPROTEIN-QUINONE OXIDOREDUCTASE YDIS-RELATED"/>
    <property type="match status" value="1"/>
</dbReference>
<protein>
    <submittedName>
        <fullName evidence="8">Electron transfer flavoprotein-quinone oxidoreductase</fullName>
    </submittedName>
</protein>
<keyword evidence="5" id="KW-0560">Oxidoreductase</keyword>
<feature type="domain" description="FAD-binding" evidence="6">
    <location>
        <begin position="6"/>
        <end position="177"/>
    </location>
</feature>
<evidence type="ECO:0000313" key="9">
    <source>
        <dbReference type="Proteomes" id="UP000184010"/>
    </source>
</evidence>
<keyword evidence="3" id="KW-0285">Flavoprotein</keyword>
<evidence type="ECO:0000259" key="6">
    <source>
        <dbReference type="Pfam" id="PF01494"/>
    </source>
</evidence>
<dbReference type="EMBL" id="FRDN01000005">
    <property type="protein sequence ID" value="SHN63363.1"/>
    <property type="molecule type" value="Genomic_DNA"/>
</dbReference>
<dbReference type="Pfam" id="PF01494">
    <property type="entry name" value="FAD_binding_3"/>
    <property type="match status" value="1"/>
</dbReference>
<dbReference type="InterPro" id="IPR002938">
    <property type="entry name" value="FAD-bd"/>
</dbReference>
<proteinExistence type="inferred from homology"/>
<evidence type="ECO:0000259" key="7">
    <source>
        <dbReference type="Pfam" id="PF26311"/>
    </source>
</evidence>
<dbReference type="Gene3D" id="3.50.50.60">
    <property type="entry name" value="FAD/NAD(P)-binding domain"/>
    <property type="match status" value="1"/>
</dbReference>
<organism evidence="8 9">
    <name type="scientific">Desulfitobacterium chlororespirans DSM 11544</name>
    <dbReference type="NCBI Taxonomy" id="1121395"/>
    <lineage>
        <taxon>Bacteria</taxon>
        <taxon>Bacillati</taxon>
        <taxon>Bacillota</taxon>
        <taxon>Clostridia</taxon>
        <taxon>Eubacteriales</taxon>
        <taxon>Desulfitobacteriaceae</taxon>
        <taxon>Desulfitobacterium</taxon>
    </lineage>
</organism>
<name>A0A1M7SXY2_9FIRM</name>
<dbReference type="InterPro" id="IPR036188">
    <property type="entry name" value="FAD/NAD-bd_sf"/>
</dbReference>
<feature type="domain" description="FixC-like C-terminal" evidence="7">
    <location>
        <begin position="366"/>
        <end position="427"/>
    </location>
</feature>
<dbReference type="Pfam" id="PF26311">
    <property type="entry name" value="ETF-QO_FixC_C"/>
    <property type="match status" value="1"/>
</dbReference>
<dbReference type="SUPFAM" id="SSF54373">
    <property type="entry name" value="FAD-linked reductases, C-terminal domain"/>
    <property type="match status" value="1"/>
</dbReference>
<dbReference type="InterPro" id="IPR039651">
    <property type="entry name" value="FixC-like"/>
</dbReference>
<accession>A0A1M7SXY2</accession>
<dbReference type="GO" id="GO:0071949">
    <property type="term" value="F:FAD binding"/>
    <property type="evidence" value="ECO:0007669"/>
    <property type="project" value="InterPro"/>
</dbReference>
<evidence type="ECO:0000256" key="5">
    <source>
        <dbReference type="ARBA" id="ARBA00023002"/>
    </source>
</evidence>
<comment type="similarity">
    <text evidence="2">Belongs to the ETF-QO/FixC family.</text>
</comment>
<reference evidence="9" key="1">
    <citation type="submission" date="2016-12" db="EMBL/GenBank/DDBJ databases">
        <authorList>
            <person name="Varghese N."/>
            <person name="Submissions S."/>
        </authorList>
    </citation>
    <scope>NUCLEOTIDE SEQUENCE [LARGE SCALE GENOMIC DNA]</scope>
    <source>
        <strain evidence="9">DSM 11544</strain>
    </source>
</reference>
<keyword evidence="9" id="KW-1185">Reference proteome</keyword>
<comment type="cofactor">
    <cofactor evidence="1">
        <name>FAD</name>
        <dbReference type="ChEBI" id="CHEBI:57692"/>
    </cofactor>
</comment>
<evidence type="ECO:0000256" key="1">
    <source>
        <dbReference type="ARBA" id="ARBA00001974"/>
    </source>
</evidence>
<dbReference type="InterPro" id="IPR059103">
    <property type="entry name" value="FixC-like_C"/>
</dbReference>
<evidence type="ECO:0000256" key="3">
    <source>
        <dbReference type="ARBA" id="ARBA00022630"/>
    </source>
</evidence>
<dbReference type="RefSeq" id="WP_072771845.1">
    <property type="nucleotide sequence ID" value="NZ_FRDN01000005.1"/>
</dbReference>
<evidence type="ECO:0000313" key="8">
    <source>
        <dbReference type="EMBL" id="SHN63363.1"/>
    </source>
</evidence>
<dbReference type="SUPFAM" id="SSF51905">
    <property type="entry name" value="FAD/NAD(P)-binding domain"/>
    <property type="match status" value="1"/>
</dbReference>
<keyword evidence="4" id="KW-0274">FAD</keyword>
<dbReference type="PRINTS" id="PR00420">
    <property type="entry name" value="RNGMNOXGNASE"/>
</dbReference>
<sequence>MSEQFDAIIVGAGVAGCTAAYVLARAGLEVLLIERGNKAGSKNMTGGRLYSHSLEKIMPGFAREAPVERQVVKEKVSFLTAASAVTLDYHSRRLGEQGQDSYTLLRSEFDQWLGQKAEEAGAVMAEGVRVDDLMIREGRVCGVIAGADEIEARVVILADGVNSLLAQKAGLKKELEPGEVAVGAKEVIGLPTQVIEDRFNLKEGEGASWLFAGDCTAGRIGGGFIYTNRDSLSLGIVCSLGDIAKGEKTICQMLEDFKQHPAVQPLIKGGKLLEYSGHLVPEAGYGMIPRLCGDGVLVIGDAAGFVINIGYMVRGMDLAIASAEAAGQAVIAAQEKGDFSAQSLSRYRQLLDESFVMRDLQMYRKFPHFMENQRIFQDYPQLADDILAELFRVSGDPVKPLRAKITDNLKKVGFRNVLKDVWRGVKAL</sequence>
<evidence type="ECO:0000256" key="4">
    <source>
        <dbReference type="ARBA" id="ARBA00022827"/>
    </source>
</evidence>
<dbReference type="GO" id="GO:0016491">
    <property type="term" value="F:oxidoreductase activity"/>
    <property type="evidence" value="ECO:0007669"/>
    <property type="project" value="UniProtKB-KW"/>
</dbReference>
<dbReference type="Proteomes" id="UP000184010">
    <property type="component" value="Unassembled WGS sequence"/>
</dbReference>